<keyword evidence="4" id="KW-0804">Transcription</keyword>
<dbReference type="Gene3D" id="1.10.10.10">
    <property type="entry name" value="Winged helix-like DNA-binding domain superfamily/Winged helix DNA-binding domain"/>
    <property type="match status" value="1"/>
</dbReference>
<dbReference type="Proteomes" id="UP001518989">
    <property type="component" value="Unassembled WGS sequence"/>
</dbReference>
<dbReference type="InterPro" id="IPR005119">
    <property type="entry name" value="LysR_subst-bd"/>
</dbReference>
<keyword evidence="2" id="KW-0805">Transcription regulation</keyword>
<reference evidence="6 7" key="1">
    <citation type="submission" date="2020-09" db="EMBL/GenBank/DDBJ databases">
        <title>Roseomonas.</title>
        <authorList>
            <person name="Zhu W."/>
        </authorList>
    </citation>
    <scope>NUCLEOTIDE SEQUENCE [LARGE SCALE GENOMIC DNA]</scope>
    <source>
        <strain evidence="6 7">573</strain>
    </source>
</reference>
<comment type="similarity">
    <text evidence="1">Belongs to the LysR transcriptional regulatory family.</text>
</comment>
<dbReference type="RefSeq" id="WP_207418095.1">
    <property type="nucleotide sequence ID" value="NZ_CP061177.1"/>
</dbReference>
<evidence type="ECO:0000256" key="1">
    <source>
        <dbReference type="ARBA" id="ARBA00009437"/>
    </source>
</evidence>
<keyword evidence="7" id="KW-1185">Reference proteome</keyword>
<dbReference type="SUPFAM" id="SSF53850">
    <property type="entry name" value="Periplasmic binding protein-like II"/>
    <property type="match status" value="1"/>
</dbReference>
<sequence length="324" mass="34858">MRPDPEDLATFVQVVDSGTLTAAALRLGFAKSVVSKRVRGLEAMLGAKLLHRAPRQVTATETGLLLYARARTLLAELDSLTEDVSSRAGALRGAIRVAAPMSFGTRHLGPVIADFARRYTEMEVTLDLDDRYVDLQGGGYDLAVRIGRLEDSALRSRRLGTSHRVLCCSADYAGRAGLPQTLEALQAHDVTSYGNSRAGHIWRFMPREPGAERRVAQHRSLALQGRLSSNSGEALLDAARAGLGLTLMPSFMVGPAIADGSLIPVPLPGWVPVPDTIHVVWPDTRALPLKLRAMVEHLAAAIAEPFAWDAALPDEALPVRLGTV</sequence>
<dbReference type="Pfam" id="PF00126">
    <property type="entry name" value="HTH_1"/>
    <property type="match status" value="1"/>
</dbReference>
<accession>A0ABS3KT61</accession>
<dbReference type="Gene3D" id="3.40.190.290">
    <property type="match status" value="1"/>
</dbReference>
<evidence type="ECO:0000259" key="5">
    <source>
        <dbReference type="PROSITE" id="PS50931"/>
    </source>
</evidence>
<evidence type="ECO:0000256" key="2">
    <source>
        <dbReference type="ARBA" id="ARBA00023015"/>
    </source>
</evidence>
<evidence type="ECO:0000256" key="3">
    <source>
        <dbReference type="ARBA" id="ARBA00023125"/>
    </source>
</evidence>
<protein>
    <submittedName>
        <fullName evidence="6">LysR family transcriptional regulator</fullName>
    </submittedName>
</protein>
<proteinExistence type="inferred from homology"/>
<dbReference type="InterPro" id="IPR000847">
    <property type="entry name" value="LysR_HTH_N"/>
</dbReference>
<keyword evidence="3" id="KW-0238">DNA-binding</keyword>
<dbReference type="SUPFAM" id="SSF46785">
    <property type="entry name" value="Winged helix' DNA-binding domain"/>
    <property type="match status" value="1"/>
</dbReference>
<name>A0ABS3KT61_9PROT</name>
<gene>
    <name evidence="6" type="ORF">IAI61_14375</name>
</gene>
<evidence type="ECO:0000256" key="4">
    <source>
        <dbReference type="ARBA" id="ARBA00023163"/>
    </source>
</evidence>
<evidence type="ECO:0000313" key="6">
    <source>
        <dbReference type="EMBL" id="MBO1080222.1"/>
    </source>
</evidence>
<comment type="caution">
    <text evidence="6">The sequence shown here is derived from an EMBL/GenBank/DDBJ whole genome shotgun (WGS) entry which is preliminary data.</text>
</comment>
<dbReference type="PANTHER" id="PTHR30537:SF81">
    <property type="entry name" value="TRANSCRIPTIONAL REGULATOR-RELATED"/>
    <property type="match status" value="1"/>
</dbReference>
<dbReference type="PANTHER" id="PTHR30537">
    <property type="entry name" value="HTH-TYPE TRANSCRIPTIONAL REGULATOR"/>
    <property type="match status" value="1"/>
</dbReference>
<organism evidence="6 7">
    <name type="scientific">Roseomonas haemaphysalidis</name>
    <dbReference type="NCBI Taxonomy" id="2768162"/>
    <lineage>
        <taxon>Bacteria</taxon>
        <taxon>Pseudomonadati</taxon>
        <taxon>Pseudomonadota</taxon>
        <taxon>Alphaproteobacteria</taxon>
        <taxon>Acetobacterales</taxon>
        <taxon>Roseomonadaceae</taxon>
        <taxon>Roseomonas</taxon>
    </lineage>
</organism>
<dbReference type="PROSITE" id="PS50931">
    <property type="entry name" value="HTH_LYSR"/>
    <property type="match status" value="1"/>
</dbReference>
<feature type="domain" description="HTH lysR-type" evidence="5">
    <location>
        <begin position="3"/>
        <end position="60"/>
    </location>
</feature>
<dbReference type="EMBL" id="JACTNG010000008">
    <property type="protein sequence ID" value="MBO1080222.1"/>
    <property type="molecule type" value="Genomic_DNA"/>
</dbReference>
<evidence type="ECO:0000313" key="7">
    <source>
        <dbReference type="Proteomes" id="UP001518989"/>
    </source>
</evidence>
<dbReference type="InterPro" id="IPR036390">
    <property type="entry name" value="WH_DNA-bd_sf"/>
</dbReference>
<dbReference type="InterPro" id="IPR036388">
    <property type="entry name" value="WH-like_DNA-bd_sf"/>
</dbReference>
<dbReference type="CDD" id="cd08422">
    <property type="entry name" value="PBP2_CrgA_like"/>
    <property type="match status" value="1"/>
</dbReference>
<dbReference type="InterPro" id="IPR058163">
    <property type="entry name" value="LysR-type_TF_proteobact-type"/>
</dbReference>
<dbReference type="Pfam" id="PF03466">
    <property type="entry name" value="LysR_substrate"/>
    <property type="match status" value="1"/>
</dbReference>